<protein>
    <submittedName>
        <fullName evidence="1">Uncharacterized protein</fullName>
    </submittedName>
</protein>
<comment type="caution">
    <text evidence="1">The sequence shown here is derived from an EMBL/GenBank/DDBJ whole genome shotgun (WGS) entry which is preliminary data.</text>
</comment>
<organism evidence="1 2">
    <name type="scientific">Vaccinium darrowii</name>
    <dbReference type="NCBI Taxonomy" id="229202"/>
    <lineage>
        <taxon>Eukaryota</taxon>
        <taxon>Viridiplantae</taxon>
        <taxon>Streptophyta</taxon>
        <taxon>Embryophyta</taxon>
        <taxon>Tracheophyta</taxon>
        <taxon>Spermatophyta</taxon>
        <taxon>Magnoliopsida</taxon>
        <taxon>eudicotyledons</taxon>
        <taxon>Gunneridae</taxon>
        <taxon>Pentapetalae</taxon>
        <taxon>asterids</taxon>
        <taxon>Ericales</taxon>
        <taxon>Ericaceae</taxon>
        <taxon>Vaccinioideae</taxon>
        <taxon>Vaccinieae</taxon>
        <taxon>Vaccinium</taxon>
    </lineage>
</organism>
<dbReference type="EMBL" id="CM037160">
    <property type="protein sequence ID" value="KAH7841521.1"/>
    <property type="molecule type" value="Genomic_DNA"/>
</dbReference>
<evidence type="ECO:0000313" key="1">
    <source>
        <dbReference type="EMBL" id="KAH7841521.1"/>
    </source>
</evidence>
<name>A0ACB7XL68_9ERIC</name>
<proteinExistence type="predicted"/>
<reference evidence="1 2" key="1">
    <citation type="journal article" date="2021" name="Hortic Res">
        <title>High-quality reference genome and annotation aids understanding of berry development for evergreen blueberry (Vaccinium darrowii).</title>
        <authorList>
            <person name="Yu J."/>
            <person name="Hulse-Kemp A.M."/>
            <person name="Babiker E."/>
            <person name="Staton M."/>
        </authorList>
    </citation>
    <scope>NUCLEOTIDE SEQUENCE [LARGE SCALE GENOMIC DNA]</scope>
    <source>
        <strain evidence="2">cv. NJ 8807/NJ 8810</strain>
        <tissue evidence="1">Young leaf</tissue>
    </source>
</reference>
<gene>
    <name evidence="1" type="ORF">Vadar_031026</name>
</gene>
<evidence type="ECO:0000313" key="2">
    <source>
        <dbReference type="Proteomes" id="UP000828048"/>
    </source>
</evidence>
<keyword evidence="2" id="KW-1185">Reference proteome</keyword>
<accession>A0ACB7XL68</accession>
<dbReference type="Proteomes" id="UP000828048">
    <property type="component" value="Chromosome 10"/>
</dbReference>
<sequence>MLDEQKRSLGPNSLKKSPFQESNWNRIVDDVAKRTGTTKYSKQRLKGKIKQMKHLFNKFTDLIKKSGFGWDKELGTVTAPDEVWEDYIERNPDAVKFRDKGLPHYELLKELYSPSVATGELNRSSSRGAPESDDERDVRMSLSQGQVGASSGSRKRKSQECDSKAVEKTKKNELLEILGNYLDLRTKQLQGEGAQDQQSNEDRYSIPAAIDLLNEFVNYILPTIYLKALDMFMMSADVRQT</sequence>